<organism evidence="3 4">
    <name type="scientific">Acidithiobacillus concretivorus</name>
    <dbReference type="NCBI Taxonomy" id="3063952"/>
    <lineage>
        <taxon>Bacteria</taxon>
        <taxon>Pseudomonadati</taxon>
        <taxon>Pseudomonadota</taxon>
        <taxon>Acidithiobacillia</taxon>
        <taxon>Acidithiobacillales</taxon>
        <taxon>Acidithiobacillaceae</taxon>
        <taxon>Acidithiobacillus</taxon>
    </lineage>
</organism>
<dbReference type="RefSeq" id="WP_215864651.1">
    <property type="nucleotide sequence ID" value="NZ_JABELD010000125.1"/>
</dbReference>
<proteinExistence type="inferred from homology"/>
<protein>
    <submittedName>
        <fullName evidence="3">Type II toxin-antitoxin system RelE/ParE family toxin</fullName>
    </submittedName>
</protein>
<keyword evidence="2" id="KW-1277">Toxin-antitoxin system</keyword>
<dbReference type="EMBL" id="JABELD010000125">
    <property type="protein sequence ID" value="MBU2739764.1"/>
    <property type="molecule type" value="Genomic_DNA"/>
</dbReference>
<sequence length="89" mass="10521">MTWKVEYAESVQKDMRKIDTQDRKRIRDFIEVKVSGLDDPRTLGKPLAGSFSGLWRYRVGSYRIIASIEDQDVRILIVKVAHRKEVYRH</sequence>
<comment type="caution">
    <text evidence="3">The sequence shown here is derived from an EMBL/GenBank/DDBJ whole genome shotgun (WGS) entry which is preliminary data.</text>
</comment>
<dbReference type="PANTHER" id="PTHR35601:SF1">
    <property type="entry name" value="TOXIN RELE"/>
    <property type="match status" value="1"/>
</dbReference>
<evidence type="ECO:0000313" key="3">
    <source>
        <dbReference type="EMBL" id="MBU2739764.1"/>
    </source>
</evidence>
<dbReference type="PANTHER" id="PTHR35601">
    <property type="entry name" value="TOXIN RELE"/>
    <property type="match status" value="1"/>
</dbReference>
<dbReference type="Proteomes" id="UP001197028">
    <property type="component" value="Unassembled WGS sequence"/>
</dbReference>
<dbReference type="NCBIfam" id="TIGR02385">
    <property type="entry name" value="RelE_StbE"/>
    <property type="match status" value="1"/>
</dbReference>
<dbReference type="Pfam" id="PF05016">
    <property type="entry name" value="ParE_toxin"/>
    <property type="match status" value="1"/>
</dbReference>
<name>A0ABS5ZSX4_9PROT</name>
<comment type="similarity">
    <text evidence="1">Belongs to the RelE toxin family.</text>
</comment>
<dbReference type="InterPro" id="IPR007712">
    <property type="entry name" value="RelE/ParE_toxin"/>
</dbReference>
<dbReference type="SUPFAM" id="SSF143011">
    <property type="entry name" value="RelE-like"/>
    <property type="match status" value="1"/>
</dbReference>
<keyword evidence="4" id="KW-1185">Reference proteome</keyword>
<dbReference type="Gene3D" id="3.30.2310.20">
    <property type="entry name" value="RelE-like"/>
    <property type="match status" value="1"/>
</dbReference>
<evidence type="ECO:0000313" key="4">
    <source>
        <dbReference type="Proteomes" id="UP001197028"/>
    </source>
</evidence>
<reference evidence="3 4" key="1">
    <citation type="journal article" date="2021" name="ISME J.">
        <title>Genomic evolution of the class Acidithiobacillia: deep-branching Proteobacteria living in extreme acidic conditions.</title>
        <authorList>
            <person name="Moya-Beltran A."/>
            <person name="Beard S."/>
            <person name="Rojas-Villalobos C."/>
            <person name="Issotta F."/>
            <person name="Gallardo Y."/>
            <person name="Ulloa R."/>
            <person name="Giaveno A."/>
            <person name="Degli Esposti M."/>
            <person name="Johnson D.B."/>
            <person name="Quatrini R."/>
        </authorList>
    </citation>
    <scope>NUCLEOTIDE SEQUENCE [LARGE SCALE GENOMIC DNA]</scope>
    <source>
        <strain evidence="3 4">ATCC 19703</strain>
    </source>
</reference>
<evidence type="ECO:0000256" key="2">
    <source>
        <dbReference type="ARBA" id="ARBA00022649"/>
    </source>
</evidence>
<evidence type="ECO:0000256" key="1">
    <source>
        <dbReference type="ARBA" id="ARBA00006226"/>
    </source>
</evidence>
<accession>A0ABS5ZSX4</accession>
<gene>
    <name evidence="3" type="ORF">HJG40_13455</name>
</gene>
<dbReference type="InterPro" id="IPR035093">
    <property type="entry name" value="RelE/ParE_toxin_dom_sf"/>
</dbReference>